<dbReference type="Pfam" id="PF01425">
    <property type="entry name" value="Amidase"/>
    <property type="match status" value="1"/>
</dbReference>
<dbReference type="InterPro" id="IPR023631">
    <property type="entry name" value="Amidase_dom"/>
</dbReference>
<dbReference type="PROSITE" id="PS00571">
    <property type="entry name" value="AMIDASES"/>
    <property type="match status" value="1"/>
</dbReference>
<evidence type="ECO:0000313" key="4">
    <source>
        <dbReference type="EMBL" id="NUT87079.1"/>
    </source>
</evidence>
<dbReference type="InterPro" id="IPR036928">
    <property type="entry name" value="AS_sf"/>
</dbReference>
<comment type="caution">
    <text evidence="4">The sequence shown here is derived from an EMBL/GenBank/DDBJ whole genome shotgun (WGS) entry which is preliminary data.</text>
</comment>
<dbReference type="EMBL" id="JABFMR010000007">
    <property type="protein sequence ID" value="NUT87079.1"/>
    <property type="molecule type" value="Genomic_DNA"/>
</dbReference>
<dbReference type="GO" id="GO:0003824">
    <property type="term" value="F:catalytic activity"/>
    <property type="evidence" value="ECO:0007669"/>
    <property type="project" value="InterPro"/>
</dbReference>
<reference evidence="4 5" key="1">
    <citation type="journal article" date="2020" name="Front. Plant Sci.">
        <title>Isolation of Rhizosphere Bacteria That Improve Quality and Water Stress Tolerance in Greenhouse Ornamentals.</title>
        <authorList>
            <person name="Nordstedt N.P."/>
            <person name="Jones M.L."/>
        </authorList>
    </citation>
    <scope>NUCLEOTIDE SEQUENCE [LARGE SCALE GENOMIC DNA]</scope>
    <source>
        <strain evidence="4 5">C7D2</strain>
    </source>
</reference>
<accession>A0A7Y5Z620</accession>
<gene>
    <name evidence="4" type="ORF">HNO91_11630</name>
</gene>
<proteinExistence type="inferred from homology"/>
<evidence type="ECO:0000259" key="3">
    <source>
        <dbReference type="Pfam" id="PF01425"/>
    </source>
</evidence>
<dbReference type="Proteomes" id="UP000536720">
    <property type="component" value="Unassembled WGS sequence"/>
</dbReference>
<evidence type="ECO:0000256" key="1">
    <source>
        <dbReference type="ARBA" id="ARBA00009199"/>
    </source>
</evidence>
<evidence type="ECO:0000256" key="2">
    <source>
        <dbReference type="SAM" id="MobiDB-lite"/>
    </source>
</evidence>
<dbReference type="Gene3D" id="3.90.1300.10">
    <property type="entry name" value="Amidase signature (AS) domain"/>
    <property type="match status" value="1"/>
</dbReference>
<evidence type="ECO:0000313" key="5">
    <source>
        <dbReference type="Proteomes" id="UP000536720"/>
    </source>
</evidence>
<dbReference type="AlphaFoldDB" id="A0A7Y5Z620"/>
<feature type="region of interest" description="Disordered" evidence="2">
    <location>
        <begin position="471"/>
        <end position="492"/>
    </location>
</feature>
<dbReference type="InterPro" id="IPR020556">
    <property type="entry name" value="Amidase_CS"/>
</dbReference>
<dbReference type="RefSeq" id="WP_175362509.1">
    <property type="nucleotide sequence ID" value="NZ_JABFMR010000007.1"/>
</dbReference>
<dbReference type="PANTHER" id="PTHR11895:SF7">
    <property type="entry name" value="GLUTAMYL-TRNA(GLN) AMIDOTRANSFERASE SUBUNIT A, MITOCHONDRIAL"/>
    <property type="match status" value="1"/>
</dbReference>
<feature type="domain" description="Amidase" evidence="3">
    <location>
        <begin position="34"/>
        <end position="454"/>
    </location>
</feature>
<comment type="similarity">
    <text evidence="1">Belongs to the amidase family.</text>
</comment>
<protein>
    <submittedName>
        <fullName evidence="4">Amidase</fullName>
    </submittedName>
</protein>
<dbReference type="SUPFAM" id="SSF75304">
    <property type="entry name" value="Amidase signature (AS) enzymes"/>
    <property type="match status" value="1"/>
</dbReference>
<dbReference type="InterPro" id="IPR000120">
    <property type="entry name" value="Amidase"/>
</dbReference>
<dbReference type="PANTHER" id="PTHR11895">
    <property type="entry name" value="TRANSAMIDASE"/>
    <property type="match status" value="1"/>
</dbReference>
<organism evidence="4 5">
    <name type="scientific">Pseudomonas corrugata</name>
    <dbReference type="NCBI Taxonomy" id="47879"/>
    <lineage>
        <taxon>Bacteria</taxon>
        <taxon>Pseudomonadati</taxon>
        <taxon>Pseudomonadota</taxon>
        <taxon>Gammaproteobacteria</taxon>
        <taxon>Pseudomonadales</taxon>
        <taxon>Pseudomonadaceae</taxon>
        <taxon>Pseudomonas</taxon>
    </lineage>
</organism>
<sequence length="492" mass="52487">MNRFEYVEQDAVGLAQLIRDRQVSQEQVRSAALAAIDAVNPRINAVIEVWEDEPEPQSGPFLGVPLLVKDLGLTVRNRRNELGSRLAAGCVAPEDSELMLRLRRAGLLPLGRTTTPELAASTTTENRVDGPTRNPWDLARSAGGSSGGSAAAVAAGAVPVAHATDGGGSIRVPAASTGLFGLKPGRGRLPMGPYVDEVWSGLAVHSVLSRTVRDTAALLDCLHGPAVGDPFHVAPPAGPYAALLNRDPGPLRIAVQHRALNGQLNAPAVDEALDRVCKLLETLGHRVIPVPADIGLSWEAFVDLNACFWSSNTAAWIDALASATGRPIDASTLEPATLALYRMGQDLSAMQLLGAMHNRNLVTRHMGQVLTEYDVLLTPTLPDVAPLIGEYNAGQELLSGREWMARVFNYSPFTAVFNVSGCPAMSVPLVHDTRSGLPIGLQFGTGYGREDLLLQLAAQLERAMPWRGRRPTVWAGDRDTQATSPTEHAPRG</sequence>
<name>A0A7Y5Z620_9PSED</name>